<protein>
    <submittedName>
        <fullName evidence="1">Uncharacterized protein</fullName>
    </submittedName>
</protein>
<reference evidence="1 2" key="1">
    <citation type="submission" date="2020-08" db="EMBL/GenBank/DDBJ databases">
        <title>Genomic Encyclopedia of Type Strains, Phase IV (KMG-IV): sequencing the most valuable type-strain genomes for metagenomic binning, comparative biology and taxonomic classification.</title>
        <authorList>
            <person name="Goeker M."/>
        </authorList>
    </citation>
    <scope>NUCLEOTIDE SEQUENCE [LARGE SCALE GENOMIC DNA]</scope>
    <source>
        <strain evidence="1 2">DSM 28570</strain>
    </source>
</reference>
<gene>
    <name evidence="1" type="ORF">HNQ81_002341</name>
</gene>
<accession>A0A840USI1</accession>
<organism evidence="1 2">
    <name type="scientific">Desulfoprunum benzoelyticum</name>
    <dbReference type="NCBI Taxonomy" id="1506996"/>
    <lineage>
        <taxon>Bacteria</taxon>
        <taxon>Pseudomonadati</taxon>
        <taxon>Thermodesulfobacteriota</taxon>
        <taxon>Desulfobulbia</taxon>
        <taxon>Desulfobulbales</taxon>
        <taxon>Desulfobulbaceae</taxon>
        <taxon>Desulfoprunum</taxon>
    </lineage>
</organism>
<evidence type="ECO:0000313" key="2">
    <source>
        <dbReference type="Proteomes" id="UP000539642"/>
    </source>
</evidence>
<proteinExistence type="predicted"/>
<dbReference type="Proteomes" id="UP000539642">
    <property type="component" value="Unassembled WGS sequence"/>
</dbReference>
<evidence type="ECO:0000313" key="1">
    <source>
        <dbReference type="EMBL" id="MBB5348605.1"/>
    </source>
</evidence>
<dbReference type="EMBL" id="JACHEO010000013">
    <property type="protein sequence ID" value="MBB5348605.1"/>
    <property type="molecule type" value="Genomic_DNA"/>
</dbReference>
<dbReference type="RefSeq" id="WP_183351446.1">
    <property type="nucleotide sequence ID" value="NZ_JACHEO010000013.1"/>
</dbReference>
<sequence length="113" mass="13058">MIEVNDMTVYPLFYQFEVRPTARNSQVEVLAGAIATVLVFAETEEVGRARGTRFVARQHWEIIAVKRVLRLCSRHVADLQPHFQALYRQAEQFGIAARFDGWARHGFHGRMRS</sequence>
<comment type="caution">
    <text evidence="1">The sequence shown here is derived from an EMBL/GenBank/DDBJ whole genome shotgun (WGS) entry which is preliminary data.</text>
</comment>
<keyword evidence="2" id="KW-1185">Reference proteome</keyword>
<dbReference type="AlphaFoldDB" id="A0A840USI1"/>
<name>A0A840USI1_9BACT</name>